<feature type="region of interest" description="Disordered" evidence="1">
    <location>
        <begin position="15"/>
        <end position="39"/>
    </location>
</feature>
<name>A0AAV5UW81_9BILA</name>
<gene>
    <name evidence="3" type="ORF">PFISCL1PPCAC_2822</name>
</gene>
<sequence length="273" mass="31225">MWAKSPYYVTPQLSRNTSVDVPSRAASRVSSRQPSVDSQMFPRASIDSTIQQPSSSSQLTVPDPATVQPQFHTQIHAKPILLKPSIVIDVEKLATEPAMDSPPLFPVPNSAMASKRNSAVIVEEIMRSRALMRVKRQTTRELRFSFTESRSPSVETTNATRPRFHSISHNTEFVQHRISQPPEPVNIIDVEPKISRKPTSYYEVYPLEAYDNITERQKRKHMAKHDPRYQVSLREEIENRKYTLIALGICILVFIFLGGFTIWQLVQDFTIDF</sequence>
<dbReference type="EMBL" id="BTSY01000001">
    <property type="protein sequence ID" value="GMT11525.1"/>
    <property type="molecule type" value="Genomic_DNA"/>
</dbReference>
<keyword evidence="2" id="KW-0472">Membrane</keyword>
<evidence type="ECO:0000256" key="2">
    <source>
        <dbReference type="SAM" id="Phobius"/>
    </source>
</evidence>
<dbReference type="AlphaFoldDB" id="A0AAV5UW81"/>
<protein>
    <submittedName>
        <fullName evidence="3">Uncharacterized protein</fullName>
    </submittedName>
</protein>
<comment type="caution">
    <text evidence="3">The sequence shown here is derived from an EMBL/GenBank/DDBJ whole genome shotgun (WGS) entry which is preliminary data.</text>
</comment>
<reference evidence="3" key="1">
    <citation type="submission" date="2023-10" db="EMBL/GenBank/DDBJ databases">
        <title>Genome assembly of Pristionchus species.</title>
        <authorList>
            <person name="Yoshida K."/>
            <person name="Sommer R.J."/>
        </authorList>
    </citation>
    <scope>NUCLEOTIDE SEQUENCE</scope>
    <source>
        <strain evidence="3">RS5133</strain>
    </source>
</reference>
<keyword evidence="4" id="KW-1185">Reference proteome</keyword>
<accession>A0AAV5UW81</accession>
<feature type="compositionally biased region" description="Low complexity" evidence="1">
    <location>
        <begin position="18"/>
        <end position="36"/>
    </location>
</feature>
<feature type="transmembrane region" description="Helical" evidence="2">
    <location>
        <begin position="242"/>
        <end position="266"/>
    </location>
</feature>
<evidence type="ECO:0000313" key="4">
    <source>
        <dbReference type="Proteomes" id="UP001432322"/>
    </source>
</evidence>
<keyword evidence="2" id="KW-1133">Transmembrane helix</keyword>
<proteinExistence type="predicted"/>
<keyword evidence="2" id="KW-0812">Transmembrane</keyword>
<evidence type="ECO:0000313" key="3">
    <source>
        <dbReference type="EMBL" id="GMT11525.1"/>
    </source>
</evidence>
<dbReference type="Proteomes" id="UP001432322">
    <property type="component" value="Unassembled WGS sequence"/>
</dbReference>
<organism evidence="3 4">
    <name type="scientific">Pristionchus fissidentatus</name>
    <dbReference type="NCBI Taxonomy" id="1538716"/>
    <lineage>
        <taxon>Eukaryota</taxon>
        <taxon>Metazoa</taxon>
        <taxon>Ecdysozoa</taxon>
        <taxon>Nematoda</taxon>
        <taxon>Chromadorea</taxon>
        <taxon>Rhabditida</taxon>
        <taxon>Rhabditina</taxon>
        <taxon>Diplogasteromorpha</taxon>
        <taxon>Diplogasteroidea</taxon>
        <taxon>Neodiplogasteridae</taxon>
        <taxon>Pristionchus</taxon>
    </lineage>
</organism>
<evidence type="ECO:0000256" key="1">
    <source>
        <dbReference type="SAM" id="MobiDB-lite"/>
    </source>
</evidence>